<dbReference type="GO" id="GO:0016787">
    <property type="term" value="F:hydrolase activity"/>
    <property type="evidence" value="ECO:0007669"/>
    <property type="project" value="UniProtKB-KW"/>
</dbReference>
<evidence type="ECO:0000313" key="7">
    <source>
        <dbReference type="Proteomes" id="UP000030341"/>
    </source>
</evidence>
<evidence type="ECO:0000259" key="5">
    <source>
        <dbReference type="Pfam" id="PF00149"/>
    </source>
</evidence>
<dbReference type="Gene3D" id="3.60.21.10">
    <property type="match status" value="1"/>
</dbReference>
<keyword evidence="3" id="KW-0408">Iron</keyword>
<dbReference type="Pfam" id="PF00149">
    <property type="entry name" value="Metallophos"/>
    <property type="match status" value="1"/>
</dbReference>
<gene>
    <name evidence="6" type="ORF">OM33_13675</name>
</gene>
<evidence type="ECO:0000256" key="3">
    <source>
        <dbReference type="ARBA" id="ARBA00023004"/>
    </source>
</evidence>
<dbReference type="Proteomes" id="UP000030341">
    <property type="component" value="Chromosome 1"/>
</dbReference>
<dbReference type="GO" id="GO:0046872">
    <property type="term" value="F:metal ion binding"/>
    <property type="evidence" value="ECO:0007669"/>
    <property type="project" value="UniProtKB-KW"/>
</dbReference>
<reference evidence="6 7" key="1">
    <citation type="submission" date="2014-11" db="EMBL/GenBank/DDBJ databases">
        <title>Complete Genome Sequence of Pseudoalteromonas sp. Strain OCN003 Isolated from Kaneohe Bay, Oahu, Hawaii.</title>
        <authorList>
            <person name="Beurmann S."/>
            <person name="Videau P."/>
            <person name="Ushijima B."/>
            <person name="Smith A.M."/>
            <person name="Aeby G.S."/>
            <person name="Callahan S.M."/>
            <person name="Belcaid M."/>
        </authorList>
    </citation>
    <scope>NUCLEOTIDE SEQUENCE [LARGE SCALE GENOMIC DNA]</scope>
    <source>
        <strain evidence="6 7">OCN003</strain>
    </source>
</reference>
<keyword evidence="1" id="KW-0479">Metal-binding</keyword>
<evidence type="ECO:0000256" key="2">
    <source>
        <dbReference type="ARBA" id="ARBA00022801"/>
    </source>
</evidence>
<dbReference type="PANTHER" id="PTHR42988">
    <property type="entry name" value="PHOSPHOHYDROLASE"/>
    <property type="match status" value="1"/>
</dbReference>
<dbReference type="InterPro" id="IPR050884">
    <property type="entry name" value="CNP_phosphodiesterase-III"/>
</dbReference>
<dbReference type="eggNOG" id="COG1409">
    <property type="taxonomic scope" value="Bacteria"/>
</dbReference>
<dbReference type="EMBL" id="CP009888">
    <property type="protein sequence ID" value="AIY66043.1"/>
    <property type="molecule type" value="Genomic_DNA"/>
</dbReference>
<dbReference type="InterPro" id="IPR029052">
    <property type="entry name" value="Metallo-depent_PP-like"/>
</dbReference>
<evidence type="ECO:0000313" key="6">
    <source>
        <dbReference type="EMBL" id="AIY66043.1"/>
    </source>
</evidence>
<name>A0A0A7EHL4_9GAMM</name>
<dbReference type="KEGG" id="pseo:OM33_13675"/>
<proteinExistence type="inferred from homology"/>
<evidence type="ECO:0000256" key="4">
    <source>
        <dbReference type="ARBA" id="ARBA00025742"/>
    </source>
</evidence>
<accession>A0A0A7EHL4</accession>
<dbReference type="SUPFAM" id="SSF56300">
    <property type="entry name" value="Metallo-dependent phosphatases"/>
    <property type="match status" value="1"/>
</dbReference>
<dbReference type="InterPro" id="IPR004843">
    <property type="entry name" value="Calcineurin-like_PHP"/>
</dbReference>
<dbReference type="RefSeq" id="WP_038642488.1">
    <property type="nucleotide sequence ID" value="NZ_CP009888.1"/>
</dbReference>
<keyword evidence="7" id="KW-1185">Reference proteome</keyword>
<dbReference type="STRING" id="1348114.OM33_13675"/>
<dbReference type="PANTHER" id="PTHR42988:SF2">
    <property type="entry name" value="CYCLIC NUCLEOTIDE PHOSPHODIESTERASE CBUA0032-RELATED"/>
    <property type="match status" value="1"/>
</dbReference>
<dbReference type="OrthoDB" id="9784378at2"/>
<feature type="domain" description="Calcineurin-like phosphoesterase" evidence="5">
    <location>
        <begin position="16"/>
        <end position="202"/>
    </location>
</feature>
<organism evidence="6 7">
    <name type="scientific">Pseudoalteromonas piratica</name>
    <dbReference type="NCBI Taxonomy" id="1348114"/>
    <lineage>
        <taxon>Bacteria</taxon>
        <taxon>Pseudomonadati</taxon>
        <taxon>Pseudomonadota</taxon>
        <taxon>Gammaproteobacteria</taxon>
        <taxon>Alteromonadales</taxon>
        <taxon>Pseudoalteromonadaceae</taxon>
        <taxon>Pseudoalteromonas</taxon>
    </lineage>
</organism>
<dbReference type="HOGENOM" id="CLU_070320_0_0_6"/>
<protein>
    <submittedName>
        <fullName evidence="6">3',5'-cyclic-nucleotide phosphodiesterase</fullName>
    </submittedName>
</protein>
<comment type="similarity">
    <text evidence="4">Belongs to the cyclic nucleotide phosphodiesterase class-III family.</text>
</comment>
<keyword evidence="2" id="KW-0378">Hydrolase</keyword>
<evidence type="ECO:0000256" key="1">
    <source>
        <dbReference type="ARBA" id="ARBA00022723"/>
    </source>
</evidence>
<dbReference type="AlphaFoldDB" id="A0A0A7EHL4"/>
<sequence>MAWFKQKAHFDKDQLTLIHITDSHVFADLNGEYFNVNTANYLRATLAHIKLIDCDAIIFGGDLTQDHSEESYHLFAQQVVDAGLADKLFWLPGNHDELDVYNRVFTQYGIASCKAIHSNNWQVLLTNSKGPTPAGLMTKAHLNEIMSELKSSAKASLVLTHHHPIAIDGYLDKHMLENGDELLGLLSRHSNVKALIHGHVHNEYSWIFDGFAVFATPATSIQFEKNTPDWQQVDLGPAFRMIRLQDEGSFHTQVVWLNNA</sequence>